<protein>
    <submittedName>
        <fullName evidence="10">Ferredoxin--nitrite reductase</fullName>
    </submittedName>
</protein>
<comment type="caution">
    <text evidence="10">The sequence shown here is derived from an EMBL/GenBank/DDBJ whole genome shotgun (WGS) entry which is preliminary data.</text>
</comment>
<keyword evidence="4" id="KW-0479">Metal-binding</keyword>
<dbReference type="PRINTS" id="PR00397">
    <property type="entry name" value="SIROHAEM"/>
</dbReference>
<dbReference type="Pfam" id="PF01077">
    <property type="entry name" value="NIR_SIR"/>
    <property type="match status" value="2"/>
</dbReference>
<dbReference type="InterPro" id="IPR005117">
    <property type="entry name" value="NiRdtase/SiRdtase_haem-b_fer"/>
</dbReference>
<name>A0A224XD57_9LACT</name>
<dbReference type="PANTHER" id="PTHR32439">
    <property type="entry name" value="FERREDOXIN--NITRITE REDUCTASE, CHLOROPLASTIC"/>
    <property type="match status" value="1"/>
</dbReference>
<dbReference type="Gene3D" id="3.90.480.20">
    <property type="match status" value="1"/>
</dbReference>
<dbReference type="Proteomes" id="UP000218689">
    <property type="component" value="Unassembled WGS sequence"/>
</dbReference>
<dbReference type="SUPFAM" id="SSF55124">
    <property type="entry name" value="Nitrite/Sulfite reductase N-terminal domain-like"/>
    <property type="match status" value="2"/>
</dbReference>
<evidence type="ECO:0000256" key="4">
    <source>
        <dbReference type="ARBA" id="ARBA00022723"/>
    </source>
</evidence>
<dbReference type="GO" id="GO:0046872">
    <property type="term" value="F:metal ion binding"/>
    <property type="evidence" value="ECO:0007669"/>
    <property type="project" value="UniProtKB-KW"/>
</dbReference>
<dbReference type="AlphaFoldDB" id="A0A224XD57"/>
<keyword evidence="11" id="KW-1185">Reference proteome</keyword>
<feature type="domain" description="Nitrite/sulphite reductase 4Fe-4S" evidence="8">
    <location>
        <begin position="134"/>
        <end position="285"/>
    </location>
</feature>
<keyword evidence="7" id="KW-0411">Iron-sulfur</keyword>
<dbReference type="InterPro" id="IPR045854">
    <property type="entry name" value="NO2/SO3_Rdtase_4Fe4S_sf"/>
</dbReference>
<dbReference type="InterPro" id="IPR006067">
    <property type="entry name" value="NO2/SO3_Rdtase_4Fe4S_dom"/>
</dbReference>
<evidence type="ECO:0000256" key="3">
    <source>
        <dbReference type="ARBA" id="ARBA00022617"/>
    </source>
</evidence>
<dbReference type="RefSeq" id="WP_094784585.1">
    <property type="nucleotide sequence ID" value="NZ_BEDT01000002.1"/>
</dbReference>
<evidence type="ECO:0000313" key="11">
    <source>
        <dbReference type="Proteomes" id="UP000218689"/>
    </source>
</evidence>
<dbReference type="PANTHER" id="PTHR32439:SF0">
    <property type="entry name" value="FERREDOXIN--NITRITE REDUCTASE, CHLOROPLASTIC"/>
    <property type="match status" value="1"/>
</dbReference>
<evidence type="ECO:0000256" key="6">
    <source>
        <dbReference type="ARBA" id="ARBA00023004"/>
    </source>
</evidence>
<dbReference type="Gene3D" id="3.30.413.10">
    <property type="entry name" value="Sulfite Reductase Hemoprotein, domain 1"/>
    <property type="match status" value="2"/>
</dbReference>
<dbReference type="OrthoDB" id="9803707at2"/>
<evidence type="ECO:0000256" key="5">
    <source>
        <dbReference type="ARBA" id="ARBA00023002"/>
    </source>
</evidence>
<evidence type="ECO:0000256" key="1">
    <source>
        <dbReference type="ARBA" id="ARBA00010429"/>
    </source>
</evidence>
<dbReference type="InterPro" id="IPR006066">
    <property type="entry name" value="NO2/SO3_Rdtase_FeS/sirohaem_BS"/>
</dbReference>
<keyword evidence="5" id="KW-0560">Oxidoreductase</keyword>
<dbReference type="GO" id="GO:0016491">
    <property type="term" value="F:oxidoreductase activity"/>
    <property type="evidence" value="ECO:0007669"/>
    <property type="project" value="UniProtKB-KW"/>
</dbReference>
<evidence type="ECO:0000313" key="10">
    <source>
        <dbReference type="EMBL" id="GAX47543.1"/>
    </source>
</evidence>
<dbReference type="EMBL" id="BEDT01000002">
    <property type="protein sequence ID" value="GAX47543.1"/>
    <property type="molecule type" value="Genomic_DNA"/>
</dbReference>
<dbReference type="Pfam" id="PF03460">
    <property type="entry name" value="NIR_SIR_ferr"/>
    <property type="match status" value="2"/>
</dbReference>
<dbReference type="SUPFAM" id="SSF56014">
    <property type="entry name" value="Nitrite and sulphite reductase 4Fe-4S domain-like"/>
    <property type="match status" value="2"/>
</dbReference>
<feature type="domain" description="Nitrite/Sulfite reductase ferredoxin-like" evidence="9">
    <location>
        <begin position="311"/>
        <end position="372"/>
    </location>
</feature>
<dbReference type="InterPro" id="IPR051329">
    <property type="entry name" value="NIR_SIR_4Fe-4S"/>
</dbReference>
<evidence type="ECO:0000256" key="2">
    <source>
        <dbReference type="ARBA" id="ARBA00022485"/>
    </source>
</evidence>
<evidence type="ECO:0000259" key="9">
    <source>
        <dbReference type="Pfam" id="PF03460"/>
    </source>
</evidence>
<dbReference type="GO" id="GO:0020037">
    <property type="term" value="F:heme binding"/>
    <property type="evidence" value="ECO:0007669"/>
    <property type="project" value="InterPro"/>
</dbReference>
<sequence>MTYTTKWATEKLNKNEIAKLSKDGLTVFDDFPNIIKQPWEEIPKDYYMYFKYAGLTVQKPQSDGKFMLRVKVPAGIITVDQAKMLAKLGAERGGGFLDITTRQSVQYHNIKFAELLNTFSEIEAVGLTTRGAEGDINRNVIGNPLAGIDRFELFDATPTLLKVHNFFQDNTDYSNLPRKFKISISTSSVNSANAEINDLAFLPATKAINGRIYKGFAIKVGGGLGAKPYLGKYLNLFIKPSQVVKVAEAVVKIYRDNGYRRSRSNARLKFLIDDWGIDKFTDELLEITGPLATSGKNLTKYWSNGLVLGIHPQRQRGYSYIGVSVPTGRIAAEDLATFAAIAAQYGRDEIRFDHSQNLLLPFIKNTDLAEIITHPIFDKFPIETSRFQDFGMTCTGNEYCNLAYTSTKDISRDLLWYLDEEFQLTQPIRIVLTGCMNACAHRNIADIGIQGMAARDKNRQPIEAFSIAIGGTLLNDGHFNETLKGKVPKAILLPVIKDLVSFYVNDKLENETFFDFFNRLGLVSFQETLLDSLTAYDN</sequence>
<dbReference type="InterPro" id="IPR036136">
    <property type="entry name" value="Nit/Sulf_reduc_fer-like_dom_sf"/>
</dbReference>
<keyword evidence="2" id="KW-0004">4Fe-4S</keyword>
<comment type="similarity">
    <text evidence="1">Belongs to the nitrite and sulfite reductase 4Fe-4S domain family.</text>
</comment>
<gene>
    <name evidence="10" type="ORF">RsY01_1143</name>
</gene>
<feature type="domain" description="Nitrite/Sulfite reductase ferredoxin-like" evidence="9">
    <location>
        <begin position="60"/>
        <end position="124"/>
    </location>
</feature>
<evidence type="ECO:0000259" key="8">
    <source>
        <dbReference type="Pfam" id="PF01077"/>
    </source>
</evidence>
<reference evidence="11" key="1">
    <citation type="submission" date="2017-08" db="EMBL/GenBank/DDBJ databases">
        <title>Draft genome sequence of Lactococcus sp. strain Rs-Y01, isolated from the gut of the lower termite Reticulitermes speratus.</title>
        <authorList>
            <person name="Ohkuma M."/>
            <person name="Yuki M."/>
        </authorList>
    </citation>
    <scope>NUCLEOTIDE SEQUENCE [LARGE SCALE GENOMIC DNA]</scope>
    <source>
        <strain evidence="11">Rs-Y01</strain>
    </source>
</reference>
<evidence type="ECO:0000256" key="7">
    <source>
        <dbReference type="ARBA" id="ARBA00023014"/>
    </source>
</evidence>
<dbReference type="PROSITE" id="PS00365">
    <property type="entry name" value="NIR_SIR"/>
    <property type="match status" value="1"/>
</dbReference>
<proteinExistence type="inferred from homology"/>
<keyword evidence="3" id="KW-0349">Heme</keyword>
<feature type="domain" description="Nitrite/sulphite reductase 4Fe-4S" evidence="8">
    <location>
        <begin position="392"/>
        <end position="529"/>
    </location>
</feature>
<keyword evidence="6" id="KW-0408">Iron</keyword>
<dbReference type="GO" id="GO:0051539">
    <property type="term" value="F:4 iron, 4 sulfur cluster binding"/>
    <property type="evidence" value="ECO:0007669"/>
    <property type="project" value="UniProtKB-KW"/>
</dbReference>
<accession>A0A224XD57</accession>
<organism evidence="10 11">
    <name type="scientific">Pseudolactococcus reticulitermitis</name>
    <dbReference type="NCBI Taxonomy" id="2025039"/>
    <lineage>
        <taxon>Bacteria</taxon>
        <taxon>Bacillati</taxon>
        <taxon>Bacillota</taxon>
        <taxon>Bacilli</taxon>
        <taxon>Lactobacillales</taxon>
        <taxon>Streptococcaceae</taxon>
        <taxon>Pseudolactococcus</taxon>
    </lineage>
</organism>